<accession>A0A852MJG4</accession>
<dbReference type="PANTHER" id="PTHR10609">
    <property type="entry name" value="BIOTINIDASE-RELATED"/>
    <property type="match status" value="1"/>
</dbReference>
<dbReference type="InterPro" id="IPR043957">
    <property type="entry name" value="Vanin_C"/>
</dbReference>
<dbReference type="PROSITE" id="PS51257">
    <property type="entry name" value="PROKAR_LIPOPROTEIN"/>
    <property type="match status" value="1"/>
</dbReference>
<feature type="non-terminal residue" evidence="8">
    <location>
        <position position="1"/>
    </location>
</feature>
<keyword evidence="2 6" id="KW-0732">Signal</keyword>
<dbReference type="InterPro" id="IPR036526">
    <property type="entry name" value="C-N_Hydrolase_sf"/>
</dbReference>
<feature type="signal peptide" evidence="6">
    <location>
        <begin position="1"/>
        <end position="22"/>
    </location>
</feature>
<dbReference type="Gene3D" id="3.60.110.10">
    <property type="entry name" value="Carbon-nitrogen hydrolase"/>
    <property type="match status" value="1"/>
</dbReference>
<dbReference type="AlphaFoldDB" id="A0A852MJG4"/>
<reference evidence="8" key="1">
    <citation type="submission" date="2020-02" db="EMBL/GenBank/DDBJ databases">
        <title>Bird 10,000 Genomes (B10K) Project - Family phase.</title>
        <authorList>
            <person name="Zhang G."/>
        </authorList>
    </citation>
    <scope>NUCLEOTIDE SEQUENCE</scope>
    <source>
        <strain evidence="8">B10K-IZ-033-77</strain>
    </source>
</reference>
<dbReference type="PANTHER" id="PTHR10609:SF27">
    <property type="entry name" value="CN HYDROLASE DOMAIN-CONTAINING PROTEIN-RELATED"/>
    <property type="match status" value="1"/>
</dbReference>
<protein>
    <submittedName>
        <fullName evidence="8">VNN3 protein</fullName>
    </submittedName>
</protein>
<dbReference type="FunFam" id="3.60.110.10:FF:000001">
    <property type="entry name" value="biotinidase isoform X1"/>
    <property type="match status" value="1"/>
</dbReference>
<sequence>MRLPKTCASAVLLVLSALGACALDTYVAAVYEHNVVLSEDTALPVSPEEALMLMEKNIAILEAAIKEAARQGANIIVTPENGIYGWVFTRETIYPYLEDIPDPQVDWIPCAHPGRFAPSPVLERLSCLARNNSIYVVANMGDKKPCNSSDLRCPSDGHYQYNTNVVFDSEGKLVARYHKYNLFVTEKQFNYPKSPGFVTFNTSFGYFGIFTCTGVLYHDPAVVLASRFQVDTILFPTAWVNTLPLLSAVQFHSAWAMGMGINFLSANTHNSTLDMTGSGVYAPDGPRAYYYNTEMDNGHLLVTELSSRPRLSPDYPAAVNWTLYASQIKQLPSNKHSFSGVVYHDLFSFTELTESEGNRAICQQDLCCHLSYKMVEKQQDEIYVLGAFDGLHVVEGEYYLQICTLLKCLSTNLSMCGEPVEMAQTKFEMFSLSGTFGTSYVFPEVLYSGVQLAPGEFEVLTDGRLTSRTATSKPVLSVTLFGRWYEKD</sequence>
<dbReference type="Proteomes" id="UP000603297">
    <property type="component" value="Unassembled WGS sequence"/>
</dbReference>
<keyword evidence="3" id="KW-0378">Hydrolase</keyword>
<dbReference type="Pfam" id="PF19018">
    <property type="entry name" value="Vanin_C"/>
    <property type="match status" value="1"/>
</dbReference>
<evidence type="ECO:0000313" key="8">
    <source>
        <dbReference type="EMBL" id="NXY01066.1"/>
    </source>
</evidence>
<dbReference type="PIRSF" id="PIRSF011861">
    <property type="entry name" value="Biotinidase"/>
    <property type="match status" value="1"/>
</dbReference>
<organism evidence="8 9">
    <name type="scientific">Pteruthius melanotis</name>
    <dbReference type="NCBI Taxonomy" id="357074"/>
    <lineage>
        <taxon>Eukaryota</taxon>
        <taxon>Metazoa</taxon>
        <taxon>Chordata</taxon>
        <taxon>Craniata</taxon>
        <taxon>Vertebrata</taxon>
        <taxon>Euteleostomi</taxon>
        <taxon>Archelosauria</taxon>
        <taxon>Archosauria</taxon>
        <taxon>Dinosauria</taxon>
        <taxon>Saurischia</taxon>
        <taxon>Theropoda</taxon>
        <taxon>Coelurosauria</taxon>
        <taxon>Aves</taxon>
        <taxon>Neognathae</taxon>
        <taxon>Neoaves</taxon>
        <taxon>Telluraves</taxon>
        <taxon>Australaves</taxon>
        <taxon>Passeriformes</taxon>
        <taxon>Sylvioidea</taxon>
        <taxon>Timaliidae</taxon>
        <taxon>Pteruthius</taxon>
    </lineage>
</organism>
<evidence type="ECO:0000256" key="1">
    <source>
        <dbReference type="ARBA" id="ARBA00008225"/>
    </source>
</evidence>
<comment type="similarity">
    <text evidence="1">Belongs to the carbon-nitrogen hydrolase superfamily. BTD/VNN family.</text>
</comment>
<name>A0A852MJG4_9PASS</name>
<dbReference type="GO" id="GO:0017159">
    <property type="term" value="F:pantetheine hydrolase activity"/>
    <property type="evidence" value="ECO:0007669"/>
    <property type="project" value="TreeGrafter"/>
</dbReference>
<feature type="domain" description="CN hydrolase" evidence="7">
    <location>
        <begin position="31"/>
        <end position="307"/>
    </location>
</feature>
<dbReference type="GO" id="GO:0015939">
    <property type="term" value="P:pantothenate metabolic process"/>
    <property type="evidence" value="ECO:0007669"/>
    <property type="project" value="TreeGrafter"/>
</dbReference>
<dbReference type="Pfam" id="PF00795">
    <property type="entry name" value="CN_hydrolase"/>
    <property type="match status" value="1"/>
</dbReference>
<dbReference type="InterPro" id="IPR003010">
    <property type="entry name" value="C-N_Hydrolase"/>
</dbReference>
<evidence type="ECO:0000259" key="7">
    <source>
        <dbReference type="PROSITE" id="PS50263"/>
    </source>
</evidence>
<dbReference type="PROSITE" id="PS50263">
    <property type="entry name" value="CN_HYDROLASE"/>
    <property type="match status" value="1"/>
</dbReference>
<evidence type="ECO:0000313" key="9">
    <source>
        <dbReference type="Proteomes" id="UP000603297"/>
    </source>
</evidence>
<dbReference type="CDD" id="cd07567">
    <property type="entry name" value="biotinidase_like"/>
    <property type="match status" value="1"/>
</dbReference>
<dbReference type="SUPFAM" id="SSF56317">
    <property type="entry name" value="Carbon-nitrogen hydrolase"/>
    <property type="match status" value="1"/>
</dbReference>
<comment type="caution">
    <text evidence="8">The sequence shown here is derived from an EMBL/GenBank/DDBJ whole genome shotgun (WGS) entry which is preliminary data.</text>
</comment>
<dbReference type="OrthoDB" id="10250282at2759"/>
<dbReference type="InterPro" id="IPR040154">
    <property type="entry name" value="Biotinidase/VNN"/>
</dbReference>
<dbReference type="InterPro" id="IPR012101">
    <property type="entry name" value="Biotinidase-like_euk"/>
</dbReference>
<feature type="active site" description="Proton donor" evidence="5">
    <location>
        <position position="179"/>
    </location>
</feature>
<keyword evidence="4" id="KW-0325">Glycoprotein</keyword>
<feature type="non-terminal residue" evidence="8">
    <location>
        <position position="488"/>
    </location>
</feature>
<evidence type="ECO:0000256" key="2">
    <source>
        <dbReference type="ARBA" id="ARBA00022729"/>
    </source>
</evidence>
<proteinExistence type="inferred from homology"/>
<feature type="active site" description="Proton acceptor" evidence="5">
    <location>
        <position position="80"/>
    </location>
</feature>
<evidence type="ECO:0000256" key="5">
    <source>
        <dbReference type="PIRSR" id="PIRSR011861-1"/>
    </source>
</evidence>
<gene>
    <name evidence="8" type="primary">Vnn3_0</name>
    <name evidence="8" type="ORF">PTEMEL_R13750</name>
</gene>
<evidence type="ECO:0000256" key="3">
    <source>
        <dbReference type="ARBA" id="ARBA00022801"/>
    </source>
</evidence>
<dbReference type="EMBL" id="WEIY01000018">
    <property type="protein sequence ID" value="NXY01066.1"/>
    <property type="molecule type" value="Genomic_DNA"/>
</dbReference>
<feature type="chain" id="PRO_5032980390" evidence="6">
    <location>
        <begin position="23"/>
        <end position="488"/>
    </location>
</feature>
<evidence type="ECO:0000256" key="6">
    <source>
        <dbReference type="SAM" id="SignalP"/>
    </source>
</evidence>
<evidence type="ECO:0000256" key="4">
    <source>
        <dbReference type="ARBA" id="ARBA00023180"/>
    </source>
</evidence>
<feature type="active site" description="Nucleophile" evidence="5">
    <location>
        <position position="212"/>
    </location>
</feature>
<keyword evidence="9" id="KW-1185">Reference proteome</keyword>